<protein>
    <submittedName>
        <fullName evidence="1">Uncharacterized protein</fullName>
    </submittedName>
</protein>
<keyword evidence="2" id="KW-1185">Reference proteome</keyword>
<dbReference type="EMBL" id="CP118247">
    <property type="protein sequence ID" value="WDR05565.1"/>
    <property type="molecule type" value="Genomic_DNA"/>
</dbReference>
<evidence type="ECO:0000313" key="2">
    <source>
        <dbReference type="Proteomes" id="UP001222118"/>
    </source>
</evidence>
<gene>
    <name evidence="1" type="ORF">PSQ90_15005</name>
</gene>
<accession>A0ABY7YXP2</accession>
<organism evidence="1 2">
    <name type="scientific">Devosia rhodophyticola</name>
    <dbReference type="NCBI Taxonomy" id="3026423"/>
    <lineage>
        <taxon>Bacteria</taxon>
        <taxon>Pseudomonadati</taxon>
        <taxon>Pseudomonadota</taxon>
        <taxon>Alphaproteobacteria</taxon>
        <taxon>Hyphomicrobiales</taxon>
        <taxon>Devosiaceae</taxon>
        <taxon>Devosia</taxon>
    </lineage>
</organism>
<dbReference type="RefSeq" id="WP_282211084.1">
    <property type="nucleotide sequence ID" value="NZ_CP118247.1"/>
</dbReference>
<name>A0ABY7YXP2_9HYPH</name>
<proteinExistence type="predicted"/>
<sequence length="69" mass="7408">MIIQMTPTPELKVALTAYYALQMAPFLMIGDVDLGDRAAVIAQLRVASFPPEIIGDCLDVTLALAKSSQ</sequence>
<dbReference type="Proteomes" id="UP001222118">
    <property type="component" value="Chromosome"/>
</dbReference>
<reference evidence="1 2" key="1">
    <citation type="submission" date="2023-02" db="EMBL/GenBank/DDBJ databases">
        <title>Devosia chondri sp. nov., isolated from the phycosphere of marine algae.</title>
        <authorList>
            <person name="Kim J.M."/>
            <person name="Lee J.K."/>
            <person name="Choi B.J."/>
            <person name="Bayburt H."/>
            <person name="Jeon C.O."/>
        </authorList>
    </citation>
    <scope>NUCLEOTIDE SEQUENCE [LARGE SCALE GENOMIC DNA]</scope>
    <source>
        <strain evidence="1 2">G2-5</strain>
    </source>
</reference>
<evidence type="ECO:0000313" key="1">
    <source>
        <dbReference type="EMBL" id="WDR05565.1"/>
    </source>
</evidence>